<dbReference type="GO" id="GO:0005886">
    <property type="term" value="C:plasma membrane"/>
    <property type="evidence" value="ECO:0007669"/>
    <property type="project" value="TreeGrafter"/>
</dbReference>
<dbReference type="KEGG" id="pmf:P9303_12131"/>
<sequence>MNSLLQRRIAAVLLFIAAAIAILLPFASATLLTIALGGAACAAGIGQLLRLGGEAGLQGKVFRGFSGVLYIAAALWILIDPVDSEISLTLFAGVLLLIEGLMELAGGAASPSPLGGLVVFDGVITAIFGLLLVIEWPSDSIWALGTLFGAALFLSAINLLRGPKPAETT</sequence>
<feature type="transmembrane region" description="Helical" evidence="1">
    <location>
        <begin position="31"/>
        <end position="49"/>
    </location>
</feature>
<reference evidence="2 3" key="1">
    <citation type="journal article" date="2007" name="PLoS Genet.">
        <title>Patterns and implications of gene gain and loss in the evolution of Prochlorococcus.</title>
        <authorList>
            <person name="Kettler G.C."/>
            <person name="Martiny A.C."/>
            <person name="Huang K."/>
            <person name="Zucker J."/>
            <person name="Coleman M.L."/>
            <person name="Rodrigue S."/>
            <person name="Chen F."/>
            <person name="Lapidus A."/>
            <person name="Ferriera S."/>
            <person name="Johnson J."/>
            <person name="Steglich C."/>
            <person name="Church G.M."/>
            <person name="Richardson P."/>
            <person name="Chisholm S.W."/>
        </authorList>
    </citation>
    <scope>NUCLEOTIDE SEQUENCE [LARGE SCALE GENOMIC DNA]</scope>
    <source>
        <strain evidence="2 3">MIT 9303</strain>
    </source>
</reference>
<proteinExistence type="predicted"/>
<dbReference type="PANTHER" id="PTHR34989:SF1">
    <property type="entry name" value="PROTEIN HDED"/>
    <property type="match status" value="1"/>
</dbReference>
<keyword evidence="1" id="KW-0812">Transmembrane</keyword>
<dbReference type="STRING" id="59922.P9303_12131"/>
<dbReference type="Proteomes" id="UP000002274">
    <property type="component" value="Chromosome"/>
</dbReference>
<dbReference type="PANTHER" id="PTHR34989">
    <property type="entry name" value="PROTEIN HDED"/>
    <property type="match status" value="1"/>
</dbReference>
<gene>
    <name evidence="2" type="ordered locus">P9303_12131</name>
</gene>
<feature type="transmembrane region" description="Helical" evidence="1">
    <location>
        <begin position="61"/>
        <end position="79"/>
    </location>
</feature>
<keyword evidence="1" id="KW-0472">Membrane</keyword>
<organism evidence="2 3">
    <name type="scientific">Prochlorococcus marinus (strain MIT 9303)</name>
    <dbReference type="NCBI Taxonomy" id="59922"/>
    <lineage>
        <taxon>Bacteria</taxon>
        <taxon>Bacillati</taxon>
        <taxon>Cyanobacteriota</taxon>
        <taxon>Cyanophyceae</taxon>
        <taxon>Synechococcales</taxon>
        <taxon>Prochlorococcaceae</taxon>
        <taxon>Prochlorococcus</taxon>
    </lineage>
</organism>
<dbReference type="InterPro" id="IPR005325">
    <property type="entry name" value="DUF308_memb"/>
</dbReference>
<evidence type="ECO:0000313" key="2">
    <source>
        <dbReference type="EMBL" id="ABM77962.1"/>
    </source>
</evidence>
<name>A2C902_PROM3</name>
<dbReference type="InterPro" id="IPR052712">
    <property type="entry name" value="Acid_resist_chaperone_HdeD"/>
</dbReference>
<feature type="transmembrane region" description="Helical" evidence="1">
    <location>
        <begin position="140"/>
        <end position="160"/>
    </location>
</feature>
<feature type="transmembrane region" description="Helical" evidence="1">
    <location>
        <begin position="114"/>
        <end position="134"/>
    </location>
</feature>
<dbReference type="AlphaFoldDB" id="A2C902"/>
<protein>
    <submittedName>
        <fullName evidence="2">Uncharacterized conserved protein</fullName>
    </submittedName>
</protein>
<dbReference type="Pfam" id="PF03729">
    <property type="entry name" value="DUF308"/>
    <property type="match status" value="1"/>
</dbReference>
<dbReference type="RefSeq" id="WP_011825860.1">
    <property type="nucleotide sequence ID" value="NC_008820.1"/>
</dbReference>
<evidence type="ECO:0000256" key="1">
    <source>
        <dbReference type="SAM" id="Phobius"/>
    </source>
</evidence>
<dbReference type="BioCyc" id="PMAR59922:G1G80-1061-MONOMER"/>
<dbReference type="EMBL" id="CP000554">
    <property type="protein sequence ID" value="ABM77962.1"/>
    <property type="molecule type" value="Genomic_DNA"/>
</dbReference>
<feature type="transmembrane region" description="Helical" evidence="1">
    <location>
        <begin position="85"/>
        <end position="102"/>
    </location>
</feature>
<accession>A2C902</accession>
<dbReference type="HOGENOM" id="CLU_091585_2_3_3"/>
<evidence type="ECO:0000313" key="3">
    <source>
        <dbReference type="Proteomes" id="UP000002274"/>
    </source>
</evidence>
<keyword evidence="1" id="KW-1133">Transmembrane helix</keyword>